<name>A0A816QVQ6_9BILA</name>
<protein>
    <submittedName>
        <fullName evidence="1">Uncharacterized protein</fullName>
    </submittedName>
</protein>
<accession>A0A816QVQ6</accession>
<comment type="caution">
    <text evidence="1">The sequence shown here is derived from an EMBL/GenBank/DDBJ whole genome shotgun (WGS) entry which is preliminary data.</text>
</comment>
<proteinExistence type="predicted"/>
<dbReference type="Proteomes" id="UP000663824">
    <property type="component" value="Unassembled WGS sequence"/>
</dbReference>
<sequence>MDNVNVNIPIKIPHSTQSLRDNTFR</sequence>
<evidence type="ECO:0000313" key="2">
    <source>
        <dbReference type="Proteomes" id="UP000663824"/>
    </source>
</evidence>
<feature type="non-terminal residue" evidence="1">
    <location>
        <position position="25"/>
    </location>
</feature>
<dbReference type="AlphaFoldDB" id="A0A816QVQ6"/>
<dbReference type="EMBL" id="CAJNRE010007569">
    <property type="protein sequence ID" value="CAF2066197.1"/>
    <property type="molecule type" value="Genomic_DNA"/>
</dbReference>
<evidence type="ECO:0000313" key="1">
    <source>
        <dbReference type="EMBL" id="CAF2066197.1"/>
    </source>
</evidence>
<gene>
    <name evidence="1" type="ORF">MBJ925_LOCUS15829</name>
</gene>
<organism evidence="1 2">
    <name type="scientific">Rotaria magnacalcarata</name>
    <dbReference type="NCBI Taxonomy" id="392030"/>
    <lineage>
        <taxon>Eukaryota</taxon>
        <taxon>Metazoa</taxon>
        <taxon>Spiralia</taxon>
        <taxon>Gnathifera</taxon>
        <taxon>Rotifera</taxon>
        <taxon>Eurotatoria</taxon>
        <taxon>Bdelloidea</taxon>
        <taxon>Philodinida</taxon>
        <taxon>Philodinidae</taxon>
        <taxon>Rotaria</taxon>
    </lineage>
</organism>
<reference evidence="1" key="1">
    <citation type="submission" date="2021-02" db="EMBL/GenBank/DDBJ databases">
        <authorList>
            <person name="Nowell W R."/>
        </authorList>
    </citation>
    <scope>NUCLEOTIDE SEQUENCE</scope>
</reference>